<evidence type="ECO:0000313" key="2">
    <source>
        <dbReference type="Proteomes" id="UP000249645"/>
    </source>
</evidence>
<dbReference type="Proteomes" id="UP000249645">
    <property type="component" value="Unassembled WGS sequence"/>
</dbReference>
<accession>A0A2W5F4R8</accession>
<name>A0A2W5F4R8_9SPHI</name>
<comment type="caution">
    <text evidence="1">The sequence shown here is derived from an EMBL/GenBank/DDBJ whole genome shotgun (WGS) entry which is preliminary data.</text>
</comment>
<proteinExistence type="predicted"/>
<reference evidence="1 2" key="1">
    <citation type="submission" date="2017-11" db="EMBL/GenBank/DDBJ databases">
        <title>Infants hospitalized years apart are colonized by the same room-sourced microbial strains.</title>
        <authorList>
            <person name="Brooks B."/>
            <person name="Olm M.R."/>
            <person name="Firek B.A."/>
            <person name="Baker R."/>
            <person name="Thomas B.C."/>
            <person name="Morowitz M.J."/>
            <person name="Banfield J.F."/>
        </authorList>
    </citation>
    <scope>NUCLEOTIDE SEQUENCE [LARGE SCALE GENOMIC DNA]</scope>
    <source>
        <strain evidence="1">S2_009_000_R2_76</strain>
    </source>
</reference>
<dbReference type="EMBL" id="QFOI01000119">
    <property type="protein sequence ID" value="PZP49274.1"/>
    <property type="molecule type" value="Genomic_DNA"/>
</dbReference>
<gene>
    <name evidence="1" type="ORF">DI598_08280</name>
</gene>
<sequence length="236" mass="27802">MHGAKKSLEPRRINENRILQRDFNKIDRTDFGAKLIESDDFKVDYSLGNNRFLRIRLLHPDKAEHICGADLIYEQHNEETGKIRVMFLQYKIWDDGILYFSAVNNLEAQLNKMNEFICGNKICESRKLKEGEKDYRFPYCSAFLRPTDKLQQQNEKIISSGIHIPVCSIIEMIKNGEKKIDKRYIRHQALTQKIFEYLFNKNLLGSNWIGEDQLEKFYKENGLLSTDDSIKYTHGK</sequence>
<organism evidence="1 2">
    <name type="scientific">Pseudopedobacter saltans</name>
    <dbReference type="NCBI Taxonomy" id="151895"/>
    <lineage>
        <taxon>Bacteria</taxon>
        <taxon>Pseudomonadati</taxon>
        <taxon>Bacteroidota</taxon>
        <taxon>Sphingobacteriia</taxon>
        <taxon>Sphingobacteriales</taxon>
        <taxon>Sphingobacteriaceae</taxon>
        <taxon>Pseudopedobacter</taxon>
    </lineage>
</organism>
<protein>
    <submittedName>
        <fullName evidence="1">Uncharacterized protein</fullName>
    </submittedName>
</protein>
<dbReference type="AlphaFoldDB" id="A0A2W5F4R8"/>
<evidence type="ECO:0000313" key="1">
    <source>
        <dbReference type="EMBL" id="PZP49274.1"/>
    </source>
</evidence>